<evidence type="ECO:0000259" key="1">
    <source>
        <dbReference type="Pfam" id="PF01995"/>
    </source>
</evidence>
<dbReference type="InterPro" id="IPR002846">
    <property type="entry name" value="NRD"/>
</dbReference>
<dbReference type="Gene3D" id="3.30.70.1360">
    <property type="entry name" value="mj0159-like"/>
    <property type="match status" value="1"/>
</dbReference>
<dbReference type="InterPro" id="IPR013668">
    <property type="entry name" value="RNase_R_HTH_12"/>
</dbReference>
<dbReference type="PANTHER" id="PTHR41964:SF1">
    <property type="entry name" value="GLOBAL NITROGEN REGULATOR NRPR"/>
    <property type="match status" value="1"/>
</dbReference>
<gene>
    <name evidence="3" type="ORF">SCFA_180012</name>
</gene>
<feature type="domain" description="NrpR regulatory" evidence="1">
    <location>
        <begin position="87"/>
        <end position="324"/>
    </location>
</feature>
<dbReference type="AlphaFoldDB" id="A0A485LXK1"/>
<accession>A0A485LXK1</accession>
<dbReference type="Pfam" id="PF01995">
    <property type="entry name" value="NRD1_2"/>
    <property type="match status" value="1"/>
</dbReference>
<reference evidence="3" key="1">
    <citation type="submission" date="2019-03" db="EMBL/GenBank/DDBJ databases">
        <authorList>
            <person name="Hao L."/>
        </authorList>
    </citation>
    <scope>NUCLEOTIDE SEQUENCE</scope>
</reference>
<dbReference type="InterPro" id="IPR036390">
    <property type="entry name" value="WH_DNA-bd_sf"/>
</dbReference>
<name>A0A485LXK1_9ZZZZ</name>
<dbReference type="Gene3D" id="1.10.10.10">
    <property type="entry name" value="Winged helix-like DNA-binding domain superfamily/Winged helix DNA-binding domain"/>
    <property type="match status" value="1"/>
</dbReference>
<dbReference type="PANTHER" id="PTHR41964">
    <property type="entry name" value="GLOBAL NITROGEN REGULATOR NRPR"/>
    <property type="match status" value="1"/>
</dbReference>
<dbReference type="EMBL" id="CAADRM010000079">
    <property type="protein sequence ID" value="VFU13324.1"/>
    <property type="molecule type" value="Genomic_DNA"/>
</dbReference>
<protein>
    <submittedName>
        <fullName evidence="3">Ribonuclease R winged-helix domain protein</fullName>
    </submittedName>
</protein>
<sequence>MFPYEEIERKSIVILRILNQAGQPLGARIIARRMKDYGVSLSERAVRYHLQFMDERGLTQLVGRRDGRVITEKGIEELRNARVQDKVGYAISRIEILAYKTTFDIRSRTGLIPVNVSLFPESLLPDALAAMKETFDMGLSVSDLVGVARAGSFIGDMNVPEGQVGFATVCSIVFNGVLLKQGIPMDSKFGGILQVQEKKPVRFVELIHYSGTSLDPSEAFISAKMTSVRNAASGEGKILANFREVAGICRENVLDILSMLEKTGIRGVLAAGKMGETVCQVPVDVNKVGMVLTGGLNPVAAAREVGIEAENFAMSTVMEFRELRPFAQVFRESRGRKPV</sequence>
<feature type="domain" description="Ribonuclease R winged-helix" evidence="2">
    <location>
        <begin position="12"/>
        <end position="78"/>
    </location>
</feature>
<dbReference type="InterPro" id="IPR036388">
    <property type="entry name" value="WH-like_DNA-bd_sf"/>
</dbReference>
<evidence type="ECO:0000313" key="3">
    <source>
        <dbReference type="EMBL" id="VFU13324.1"/>
    </source>
</evidence>
<dbReference type="InterPro" id="IPR038982">
    <property type="entry name" value="NrpR"/>
</dbReference>
<evidence type="ECO:0000259" key="2">
    <source>
        <dbReference type="Pfam" id="PF08461"/>
    </source>
</evidence>
<dbReference type="Pfam" id="PF08461">
    <property type="entry name" value="WHD_RNase_R"/>
    <property type="match status" value="1"/>
</dbReference>
<dbReference type="SUPFAM" id="SSF46785">
    <property type="entry name" value="Winged helix' DNA-binding domain"/>
    <property type="match status" value="1"/>
</dbReference>
<proteinExistence type="predicted"/>
<dbReference type="InterPro" id="IPR036984">
    <property type="entry name" value="NrpR_dom_sf"/>
</dbReference>
<organism evidence="3">
    <name type="scientific">anaerobic digester metagenome</name>
    <dbReference type="NCBI Taxonomy" id="1263854"/>
    <lineage>
        <taxon>unclassified sequences</taxon>
        <taxon>metagenomes</taxon>
        <taxon>ecological metagenomes</taxon>
    </lineage>
</organism>